<comment type="caution">
    <text evidence="1">The sequence shown here is derived from an EMBL/GenBank/DDBJ whole genome shotgun (WGS) entry which is preliminary data.</text>
</comment>
<gene>
    <name evidence="1" type="ORF">ALQ95_04633</name>
</gene>
<reference evidence="1 2" key="1">
    <citation type="submission" date="2018-08" db="EMBL/GenBank/DDBJ databases">
        <title>Recombination of ecologically and evolutionarily significant loci maintains genetic cohesion in the Pseudomonas syringae species complex.</title>
        <authorList>
            <person name="Dillon M."/>
            <person name="Thakur S."/>
            <person name="Almeida R.N.D."/>
            <person name="Weir B.S."/>
            <person name="Guttman D.S."/>
        </authorList>
    </citation>
    <scope>NUCLEOTIDE SEQUENCE [LARGE SCALE GENOMIC DNA]</scope>
    <source>
        <strain evidence="1 2">ICMP 3883</strain>
    </source>
</reference>
<dbReference type="EMBL" id="RBNR01000026">
    <property type="protein sequence ID" value="RML47320.1"/>
    <property type="molecule type" value="Genomic_DNA"/>
</dbReference>
<name>A0A3M2W753_PSESI</name>
<dbReference type="Pfam" id="PF11220">
    <property type="entry name" value="DUF3015"/>
    <property type="match status" value="1"/>
</dbReference>
<dbReference type="AlphaFoldDB" id="A0A3M2W753"/>
<organism evidence="1 2">
    <name type="scientific">Pseudomonas syringae pv. ribicola</name>
    <dbReference type="NCBI Taxonomy" id="55398"/>
    <lineage>
        <taxon>Bacteria</taxon>
        <taxon>Pseudomonadati</taxon>
        <taxon>Pseudomonadota</taxon>
        <taxon>Gammaproteobacteria</taxon>
        <taxon>Pseudomonadales</taxon>
        <taxon>Pseudomonadaceae</taxon>
        <taxon>Pseudomonas</taxon>
    </lineage>
</organism>
<dbReference type="Proteomes" id="UP000280292">
    <property type="component" value="Unassembled WGS sequence"/>
</dbReference>
<evidence type="ECO:0008006" key="3">
    <source>
        <dbReference type="Google" id="ProtNLM"/>
    </source>
</evidence>
<evidence type="ECO:0000313" key="1">
    <source>
        <dbReference type="EMBL" id="RML47320.1"/>
    </source>
</evidence>
<sequence length="203" mass="21410">MAEPLEPAYAPNCAGGCWLAVCLDVITQETRPLAELKREKAMKRILLGTLFAAVSINAMAQAPGGPDCGWGNMLFEGQRGTPAHFLASTTNGTSGNATFGMTSGTNGCSTNSALTYGGKSWLAMNGMMDELSKDMAMGQGEALTTYAVVLGVAPEDREHFAAVTHEHFSQIFSKADATAEDVHTNTVNVLKNDPTLAKYATQA</sequence>
<protein>
    <recommendedName>
        <fullName evidence="3">DUF3015 domain-containing protein</fullName>
    </recommendedName>
</protein>
<evidence type="ECO:0000313" key="2">
    <source>
        <dbReference type="Proteomes" id="UP000280292"/>
    </source>
</evidence>
<accession>A0A3M2W753</accession>
<proteinExistence type="predicted"/>
<dbReference type="InterPro" id="IPR021383">
    <property type="entry name" value="DUF3015"/>
</dbReference>